<proteinExistence type="predicted"/>
<comment type="caution">
    <text evidence="2">The sequence shown here is derived from an EMBL/GenBank/DDBJ whole genome shotgun (WGS) entry which is preliminary data.</text>
</comment>
<dbReference type="Proteomes" id="UP000433883">
    <property type="component" value="Unassembled WGS sequence"/>
</dbReference>
<accession>A0A8H3UT79</accession>
<feature type="region of interest" description="Disordered" evidence="1">
    <location>
        <begin position="27"/>
        <end position="86"/>
    </location>
</feature>
<evidence type="ECO:0000313" key="2">
    <source>
        <dbReference type="EMBL" id="KAE9974868.1"/>
    </source>
</evidence>
<dbReference type="EMBL" id="WNWQ01000193">
    <property type="protein sequence ID" value="KAE9974868.1"/>
    <property type="molecule type" value="Genomic_DNA"/>
</dbReference>
<feature type="compositionally biased region" description="Acidic residues" evidence="1">
    <location>
        <begin position="37"/>
        <end position="46"/>
    </location>
</feature>
<organism evidence="2 3">
    <name type="scientific">Venturia inaequalis</name>
    <name type="common">Apple scab fungus</name>
    <dbReference type="NCBI Taxonomy" id="5025"/>
    <lineage>
        <taxon>Eukaryota</taxon>
        <taxon>Fungi</taxon>
        <taxon>Dikarya</taxon>
        <taxon>Ascomycota</taxon>
        <taxon>Pezizomycotina</taxon>
        <taxon>Dothideomycetes</taxon>
        <taxon>Pleosporomycetidae</taxon>
        <taxon>Venturiales</taxon>
        <taxon>Venturiaceae</taxon>
        <taxon>Venturia</taxon>
    </lineage>
</organism>
<name>A0A8H3UT79_VENIN</name>
<reference evidence="2 3" key="1">
    <citation type="submission" date="2019-11" db="EMBL/GenBank/DDBJ databases">
        <title>Venturia inaequalis Genome Resource.</title>
        <authorList>
            <person name="Lichtner F.J."/>
        </authorList>
    </citation>
    <scope>NUCLEOTIDE SEQUENCE [LARGE SCALE GENOMIC DNA]</scope>
    <source>
        <strain evidence="2">Bline_iso_100314</strain>
    </source>
</reference>
<protein>
    <submittedName>
        <fullName evidence="2">Uncharacterized protein</fullName>
    </submittedName>
</protein>
<feature type="compositionally biased region" description="Basic and acidic residues" evidence="1">
    <location>
        <begin position="47"/>
        <end position="64"/>
    </location>
</feature>
<evidence type="ECO:0000256" key="1">
    <source>
        <dbReference type="SAM" id="MobiDB-lite"/>
    </source>
</evidence>
<gene>
    <name evidence="2" type="ORF">BLS_002869</name>
</gene>
<evidence type="ECO:0000313" key="3">
    <source>
        <dbReference type="Proteomes" id="UP000433883"/>
    </source>
</evidence>
<sequence length="307" mass="34356">MRKRLSNHTNTLRRLRPYANRLTNVFASIKGKQLDNGNDEEEESEGEKDTTSKTQARTEIERHKGNGPAVNSTYTSASHGTSKGVSVNEDKARKYTSKDAIQASVVAKFKAAIIEGNEGFKPSLMKFKQAIDELPHTASQNPLASFATAFSTRAVNRYKDCWFIDSGSSDHITNNASIFILQSNPVPGRKLVCLAIDYPYDQAAYNANITQPHLDLSRYDIDGQEPMFIARMKAMKSVINEPINNTADKHERFSKSREPMAICSDIDVSWKNKASYINKGNWSGKYEEKANEEDVGVRRTGRTGHEI</sequence>
<dbReference type="AlphaFoldDB" id="A0A8H3UT79"/>
<feature type="compositionally biased region" description="Polar residues" evidence="1">
    <location>
        <begin position="69"/>
        <end position="85"/>
    </location>
</feature>